<dbReference type="InterPro" id="IPR018392">
    <property type="entry name" value="LysM"/>
</dbReference>
<protein>
    <submittedName>
        <fullName evidence="3">LysM domain/BON superfamily protein</fullName>
    </submittedName>
</protein>
<keyword evidence="1" id="KW-0732">Signal</keyword>
<dbReference type="AlphaFoldDB" id="A0A1X6ZPR0"/>
<accession>A0A1X6ZPR0</accession>
<dbReference type="Pfam" id="PF01476">
    <property type="entry name" value="LysM"/>
    <property type="match status" value="1"/>
</dbReference>
<dbReference type="RefSeq" id="WP_306372377.1">
    <property type="nucleotide sequence ID" value="NZ_FWFJ01000026.1"/>
</dbReference>
<keyword evidence="4" id="KW-1185">Reference proteome</keyword>
<proteinExistence type="predicted"/>
<feature type="chain" id="PRO_5012665544" evidence="1">
    <location>
        <begin position="22"/>
        <end position="160"/>
    </location>
</feature>
<dbReference type="Gene3D" id="3.10.350.10">
    <property type="entry name" value="LysM domain"/>
    <property type="match status" value="1"/>
</dbReference>
<dbReference type="CDD" id="cd00118">
    <property type="entry name" value="LysM"/>
    <property type="match status" value="1"/>
</dbReference>
<reference evidence="4" key="1">
    <citation type="submission" date="2017-03" db="EMBL/GenBank/DDBJ databases">
        <authorList>
            <person name="Rodrigo-Torres L."/>
            <person name="Arahal R.D."/>
            <person name="Lucena T."/>
        </authorList>
    </citation>
    <scope>NUCLEOTIDE SEQUENCE [LARGE SCALE GENOMIC DNA]</scope>
    <source>
        <strain evidence="4">CECT 8370</strain>
    </source>
</reference>
<organism evidence="3 4">
    <name type="scientific">Roseovarius gaetbuli</name>
    <dbReference type="NCBI Taxonomy" id="1356575"/>
    <lineage>
        <taxon>Bacteria</taxon>
        <taxon>Pseudomonadati</taxon>
        <taxon>Pseudomonadota</taxon>
        <taxon>Alphaproteobacteria</taxon>
        <taxon>Rhodobacterales</taxon>
        <taxon>Roseobacteraceae</taxon>
        <taxon>Roseovarius</taxon>
    </lineage>
</organism>
<gene>
    <name evidence="3" type="ORF">ROG8370_02646</name>
</gene>
<evidence type="ECO:0000256" key="1">
    <source>
        <dbReference type="SAM" id="SignalP"/>
    </source>
</evidence>
<evidence type="ECO:0000313" key="3">
    <source>
        <dbReference type="EMBL" id="SLN58070.1"/>
    </source>
</evidence>
<dbReference type="InterPro" id="IPR036779">
    <property type="entry name" value="LysM_dom_sf"/>
</dbReference>
<feature type="signal peptide" evidence="1">
    <location>
        <begin position="1"/>
        <end position="21"/>
    </location>
</feature>
<dbReference type="PROSITE" id="PS51782">
    <property type="entry name" value="LYSM"/>
    <property type="match status" value="1"/>
</dbReference>
<name>A0A1X6ZPR0_9RHOB</name>
<feature type="domain" description="LysM" evidence="2">
    <location>
        <begin position="27"/>
        <end position="77"/>
    </location>
</feature>
<dbReference type="Proteomes" id="UP000194012">
    <property type="component" value="Unassembled WGS sequence"/>
</dbReference>
<evidence type="ECO:0000313" key="4">
    <source>
        <dbReference type="Proteomes" id="UP000194012"/>
    </source>
</evidence>
<dbReference type="EMBL" id="FWFJ01000026">
    <property type="protein sequence ID" value="SLN58070.1"/>
    <property type="molecule type" value="Genomic_DNA"/>
</dbReference>
<sequence length="160" mass="16435">MLNTIASGLLAVAGMFGTAAAGQTCGGVYTVKRGDSLSLIADSQYKDADMWTAIHNTNLDKIGESPDSIYTGMTLRLACINGMPRGLTGGTEMRSVPARSAAPIVQVAGNAATRGKINMLTADDFAPFTERTLPNGGLLRCGQCRHGQGGTGAGLCDPLG</sequence>
<evidence type="ECO:0000259" key="2">
    <source>
        <dbReference type="PROSITE" id="PS51782"/>
    </source>
</evidence>